<dbReference type="Proteomes" id="UP000310334">
    <property type="component" value="Unassembled WGS sequence"/>
</dbReference>
<dbReference type="AlphaFoldDB" id="A0A4S4BH88"/>
<keyword evidence="2" id="KW-1185">Reference proteome</keyword>
<accession>A0A4S4BH88</accession>
<dbReference type="SUPFAM" id="SSF51261">
    <property type="entry name" value="Duplicated hybrid motif"/>
    <property type="match status" value="1"/>
</dbReference>
<dbReference type="InterPro" id="IPR011055">
    <property type="entry name" value="Dup_hybrid_motif"/>
</dbReference>
<dbReference type="OrthoDB" id="9805070at2"/>
<comment type="caution">
    <text evidence="1">The sequence shown here is derived from an EMBL/GenBank/DDBJ whole genome shotgun (WGS) entry which is preliminary data.</text>
</comment>
<dbReference type="Gene3D" id="2.70.70.10">
    <property type="entry name" value="Glucose Permease (Domain IIA)"/>
    <property type="match status" value="1"/>
</dbReference>
<protein>
    <submittedName>
        <fullName evidence="1">M23 family metallopeptidase</fullName>
    </submittedName>
</protein>
<sequence>MGLSGNTGRSTGEHLHFEIKENGTFVDPTSLVDQTVNHVSMWDTVTQSEGILTKVVESIGGYIYEKLISGGIEQWVSDYIMALPFLVCVSIGVWGLFNMFSSKLATLSIGFVMILGGLVII</sequence>
<reference evidence="1 2" key="1">
    <citation type="submission" date="2019-04" db="EMBL/GenBank/DDBJ databases">
        <title>Bacillus sediminilitoris sp. nov., isolated from a tidal flat sediment on the East China Sea.</title>
        <authorList>
            <person name="Wei Y."/>
            <person name="Mao H."/>
            <person name="Fang J."/>
        </authorList>
    </citation>
    <scope>NUCLEOTIDE SEQUENCE [LARGE SCALE GENOMIC DNA]</scope>
    <source>
        <strain evidence="1 2">DSL-17</strain>
    </source>
</reference>
<organism evidence="1 2">
    <name type="scientific">Metabacillus sediminilitoris</name>
    <dbReference type="NCBI Taxonomy" id="2567941"/>
    <lineage>
        <taxon>Bacteria</taxon>
        <taxon>Bacillati</taxon>
        <taxon>Bacillota</taxon>
        <taxon>Bacilli</taxon>
        <taxon>Bacillales</taxon>
        <taxon>Bacillaceae</taxon>
        <taxon>Metabacillus</taxon>
    </lineage>
</organism>
<name>A0A4S4BH88_9BACI</name>
<dbReference type="EMBL" id="SSNT01000047">
    <property type="protein sequence ID" value="THF73899.1"/>
    <property type="molecule type" value="Genomic_DNA"/>
</dbReference>
<evidence type="ECO:0000313" key="2">
    <source>
        <dbReference type="Proteomes" id="UP000310334"/>
    </source>
</evidence>
<gene>
    <name evidence="1" type="ORF">E6W99_25980</name>
</gene>
<evidence type="ECO:0000313" key="1">
    <source>
        <dbReference type="EMBL" id="THF73899.1"/>
    </source>
</evidence>
<proteinExistence type="predicted"/>